<evidence type="ECO:0000256" key="1">
    <source>
        <dbReference type="SAM" id="SignalP"/>
    </source>
</evidence>
<proteinExistence type="predicted"/>
<keyword evidence="3" id="KW-1185">Reference proteome</keyword>
<evidence type="ECO:0000313" key="2">
    <source>
        <dbReference type="EMBL" id="CAL2079245.1"/>
    </source>
</evidence>
<reference evidence="2 3" key="1">
    <citation type="submission" date="2024-05" db="EMBL/GenBank/DDBJ databases">
        <authorList>
            <person name="Duchaud E."/>
        </authorList>
    </citation>
    <scope>NUCLEOTIDE SEQUENCE [LARGE SCALE GENOMIC DNA]</scope>
    <source>
        <strain evidence="2">Ena-SAMPLE-TAB-13-05-2024-13:56:06:370-140309</strain>
    </source>
</reference>
<sequence>MITCKKKLLLLVFTFVSFKINAQQFKVVDNKGTINTVNNNTVTSATTAPLNPLEGDIWIDTNSPNDVINIYDALPIPVWKQFSNQNIYTENGTITTDRDVNGNGKSLRFYGLGSFHIYDVFDVQLNSTAYFQINSPISLALTSANISLRGNITADNDFYLKGAFKDATNNTGTTGQVLSSTGIATNWVDNTAVSTWLALDDNLTADKNDTKIYKNDNVGIGDFSATTIDAQLHVKSTDVPFKIEPNTTTPTGTSGGQMFVDSTNGILYIYDGTRMKWLSVDRTMIGWGRDNDNTTDQYLRQFNGAPSNKNGWRMIRNATITAITAQTDIDQTWTLEIRKNDGTTAIASLIMTNQQGNHNNILNIDVNEGDFIQAYCNGTSVDFPETLIEIAWRK</sequence>
<gene>
    <name evidence="2" type="ORF">TD3509T_0796</name>
</gene>
<keyword evidence="1" id="KW-0732">Signal</keyword>
<dbReference type="Proteomes" id="UP001497514">
    <property type="component" value="Chromosome"/>
</dbReference>
<feature type="chain" id="PRO_5046106075" evidence="1">
    <location>
        <begin position="23"/>
        <end position="394"/>
    </location>
</feature>
<dbReference type="RefSeq" id="WP_101903538.1">
    <property type="nucleotide sequence ID" value="NZ_OZ038524.1"/>
</dbReference>
<accession>A0ABP1EHC9</accession>
<protein>
    <submittedName>
        <fullName evidence="2">Uncharacterized protein</fullName>
    </submittedName>
</protein>
<evidence type="ECO:0000313" key="3">
    <source>
        <dbReference type="Proteomes" id="UP001497514"/>
    </source>
</evidence>
<dbReference type="EMBL" id="OZ038524">
    <property type="protein sequence ID" value="CAL2079245.1"/>
    <property type="molecule type" value="Genomic_DNA"/>
</dbReference>
<organism evidence="2 3">
    <name type="scientific">Tenacibaculum dicentrarchi</name>
    <dbReference type="NCBI Taxonomy" id="669041"/>
    <lineage>
        <taxon>Bacteria</taxon>
        <taxon>Pseudomonadati</taxon>
        <taxon>Bacteroidota</taxon>
        <taxon>Flavobacteriia</taxon>
        <taxon>Flavobacteriales</taxon>
        <taxon>Flavobacteriaceae</taxon>
        <taxon>Tenacibaculum</taxon>
    </lineage>
</organism>
<name>A0ABP1EHC9_9FLAO</name>
<feature type="signal peptide" evidence="1">
    <location>
        <begin position="1"/>
        <end position="22"/>
    </location>
</feature>